<evidence type="ECO:0000313" key="1">
    <source>
        <dbReference type="EMBL" id="KAB0286940.1"/>
    </source>
</evidence>
<dbReference type="OrthoDB" id="5808839at2"/>
<dbReference type="RefSeq" id="WP_032549099.1">
    <property type="nucleotide sequence ID" value="NZ_BTGL01000001.1"/>
</dbReference>
<keyword evidence="3" id="KW-1185">Reference proteome</keyword>
<dbReference type="Gene3D" id="1.10.3210.10">
    <property type="entry name" value="Hypothetical protein af1432"/>
    <property type="match status" value="1"/>
</dbReference>
<evidence type="ECO:0000313" key="2">
    <source>
        <dbReference type="EMBL" id="KDN30101.1"/>
    </source>
</evidence>
<reference evidence="1 4" key="2">
    <citation type="submission" date="2019-09" db="EMBL/GenBank/DDBJ databases">
        <title>Whole genome sequence of Vibrio fortis.</title>
        <authorList>
            <person name="Das S.K."/>
        </authorList>
    </citation>
    <scope>NUCLEOTIDE SEQUENCE [LARGE SCALE GENOMIC DNA]</scope>
    <source>
        <strain evidence="1 4">AN60</strain>
    </source>
</reference>
<proteinExistence type="predicted"/>
<gene>
    <name evidence="1" type="ORF">F2P58_20110</name>
    <name evidence="2" type="ORF">VFDL14_05050</name>
</gene>
<organism evidence="2 3">
    <name type="scientific">Vibrio fortis</name>
    <dbReference type="NCBI Taxonomy" id="212667"/>
    <lineage>
        <taxon>Bacteria</taxon>
        <taxon>Pseudomonadati</taxon>
        <taxon>Pseudomonadota</taxon>
        <taxon>Gammaproteobacteria</taxon>
        <taxon>Vibrionales</taxon>
        <taxon>Vibrionaceae</taxon>
        <taxon>Vibrio</taxon>
    </lineage>
</organism>
<comment type="caution">
    <text evidence="2">The sequence shown here is derived from an EMBL/GenBank/DDBJ whole genome shotgun (WGS) entry which is preliminary data.</text>
</comment>
<evidence type="ECO:0008006" key="5">
    <source>
        <dbReference type="Google" id="ProtNLM"/>
    </source>
</evidence>
<reference evidence="2 3" key="1">
    <citation type="submission" date="2014-02" db="EMBL/GenBank/DDBJ databases">
        <title>Vibrio fortis Dalian14 Genome Sequencing.</title>
        <authorList>
            <person name="Wang Y."/>
            <person name="Song L."/>
            <person name="Liu G."/>
            <person name="Ding J."/>
        </authorList>
    </citation>
    <scope>NUCLEOTIDE SEQUENCE [LARGE SCALE GENOMIC DNA]</scope>
    <source>
        <strain evidence="2 3">Dalian14</strain>
    </source>
</reference>
<dbReference type="AlphaFoldDB" id="A0A066URN0"/>
<sequence>MLLANKNYTPEVVELSRKISSNVAERFNKWLVSPKYKLNQDLVDSLLSLENRYCDDVIFKESERITNNQRILLMCEQDRVAAKRQKIAAKQNTLRYVLEDVCETASVLLEKKLESTLISSLFSQLPDYNDFASVAYSPSLNFNKLHRLAEENRGLSSSLTDFVSNRQFCEKYGRKPKAILDPKIAVGQIGIDNSRLLFPILMSQPLLKWSDENTKHIAPKLWQHLMVTANATRIRLQDTSVRDPDVGILLGTLRILPMFLVCNHFSQTFEDALVQTMLSYREASDKHNEYYACAEVLPDTSFLEKVFSSMEMTLLNKLIEHIDWSPNTTYIKQALVEEVDGVNVSDRSVYGAALAQAHAFSIFESLNNSELFNLKHRPYWFSQVQMSGLAIAQMKSRVPGQLMNSI</sequence>
<dbReference type="EMBL" id="JFFR01000002">
    <property type="protein sequence ID" value="KDN30101.1"/>
    <property type="molecule type" value="Genomic_DNA"/>
</dbReference>
<name>A0A066URN0_9VIBR</name>
<dbReference type="Proteomes" id="UP000326789">
    <property type="component" value="Unassembled WGS sequence"/>
</dbReference>
<dbReference type="EMBL" id="VWSE01000008">
    <property type="protein sequence ID" value="KAB0286940.1"/>
    <property type="molecule type" value="Genomic_DNA"/>
</dbReference>
<protein>
    <recommendedName>
        <fullName evidence="5">HDOD domain-containing protein</fullName>
    </recommendedName>
</protein>
<accession>A0A066URN0</accession>
<evidence type="ECO:0000313" key="3">
    <source>
        <dbReference type="Proteomes" id="UP000027219"/>
    </source>
</evidence>
<dbReference type="Proteomes" id="UP000027219">
    <property type="component" value="Unassembled WGS sequence"/>
</dbReference>
<evidence type="ECO:0000313" key="4">
    <source>
        <dbReference type="Proteomes" id="UP000326789"/>
    </source>
</evidence>
<dbReference type="STRING" id="212667.VFDL14_05050"/>